<evidence type="ECO:0000256" key="1">
    <source>
        <dbReference type="SAM" id="Coils"/>
    </source>
</evidence>
<feature type="coiled-coil region" evidence="1">
    <location>
        <begin position="159"/>
        <end position="193"/>
    </location>
</feature>
<feature type="coiled-coil region" evidence="1">
    <location>
        <begin position="31"/>
        <end position="79"/>
    </location>
</feature>
<keyword evidence="3" id="KW-1185">Reference proteome</keyword>
<dbReference type="Proteomes" id="UP000276776">
    <property type="component" value="Unassembled WGS sequence"/>
</dbReference>
<sequence length="398" mass="46771">MILGTKSDSNPNSASISCVRHSTNLSDIALSRSEDDKITDMKDKMANLQQKNEELTNEISNLKLQNENLRMELVSSQQKWIKDKDDLLHKVRQDEKIRNVELDALQQKFASRMRIMEDTNKSLHSQLVQARRERDYHREALYGFEKKVSEEQRRDESDQRELESKYVEMSKQIQDLSEEVIKLTADLKLSKEAHDADRSLWKVERSNFRPNRSATLAVVDSKRSNNELQITESALKAAETVQKKYAEYEKFYAKEVERLNRKIKDLSNDILSKRQESEKTIKDLREQIKVLEISQRNLMEARDMQSGAKEFLETELEKLQEMINLNEVHRLTRKYKISSIIEQLQLLTESLRRIPKTDRDTISKTDKDVVDVIKTAILQLKNMKEEEYQLLTIRLVLL</sequence>
<reference evidence="2 3" key="1">
    <citation type="submission" date="2018-11" db="EMBL/GenBank/DDBJ databases">
        <authorList>
            <consortium name="Pathogen Informatics"/>
        </authorList>
    </citation>
    <scope>NUCLEOTIDE SEQUENCE [LARGE SCALE GENOMIC DNA]</scope>
</reference>
<dbReference type="EMBL" id="UYYF01001232">
    <property type="protein sequence ID" value="VDM99672.1"/>
    <property type="molecule type" value="Genomic_DNA"/>
</dbReference>
<proteinExistence type="predicted"/>
<dbReference type="AlphaFoldDB" id="A0A3P7KP16"/>
<dbReference type="STRING" id="103827.A0A3P7KP16"/>
<dbReference type="OrthoDB" id="10036174at2759"/>
<dbReference type="InterPro" id="IPR049885">
    <property type="entry name" value="MTCL1-3"/>
</dbReference>
<feature type="coiled-coil region" evidence="1">
    <location>
        <begin position="249"/>
        <end position="329"/>
    </location>
</feature>
<protein>
    <recommendedName>
        <fullName evidence="4">Cilia- and flagella-associated protein 157</fullName>
    </recommendedName>
</protein>
<name>A0A3P7KP16_THECL</name>
<keyword evidence="1" id="KW-0175">Coiled coil</keyword>
<accession>A0A3P7KP16</accession>
<evidence type="ECO:0000313" key="3">
    <source>
        <dbReference type="Proteomes" id="UP000276776"/>
    </source>
</evidence>
<gene>
    <name evidence="2" type="ORF">TCLT_LOCUS3279</name>
</gene>
<dbReference type="PANTHER" id="PTHR15742:SF5">
    <property type="entry name" value="GIRDIN"/>
    <property type="match status" value="1"/>
</dbReference>
<dbReference type="PANTHER" id="PTHR15742">
    <property type="entry name" value="GIRDIN"/>
    <property type="match status" value="1"/>
</dbReference>
<evidence type="ECO:0008006" key="4">
    <source>
        <dbReference type="Google" id="ProtNLM"/>
    </source>
</evidence>
<organism evidence="2 3">
    <name type="scientific">Thelazia callipaeda</name>
    <name type="common">Oriental eyeworm</name>
    <name type="synonym">Parasitic nematode</name>
    <dbReference type="NCBI Taxonomy" id="103827"/>
    <lineage>
        <taxon>Eukaryota</taxon>
        <taxon>Metazoa</taxon>
        <taxon>Ecdysozoa</taxon>
        <taxon>Nematoda</taxon>
        <taxon>Chromadorea</taxon>
        <taxon>Rhabditida</taxon>
        <taxon>Spirurina</taxon>
        <taxon>Spiruromorpha</taxon>
        <taxon>Thelazioidea</taxon>
        <taxon>Thelaziidae</taxon>
        <taxon>Thelazia</taxon>
    </lineage>
</organism>
<evidence type="ECO:0000313" key="2">
    <source>
        <dbReference type="EMBL" id="VDM99672.1"/>
    </source>
</evidence>